<proteinExistence type="predicted"/>
<keyword evidence="2" id="KW-0812">Transmembrane</keyword>
<sequence length="170" mass="18995">HPCSVRGSTEAKGRYSNGTAKISEYLTDKCIFSHCKVGYYRKNIVIGQKIDQKCSLVPLGPNQNRSEITPDQTEDTEIVRNQCDMLAIVDEQVEQEEDEEEEQQQSDQDKQKEIETEEPKSKAEMISEIVVAGVIVVASIVAMIIVAIVIQHQKYSGLGRRGQQLISVDA</sequence>
<evidence type="ECO:0000313" key="4">
    <source>
        <dbReference type="Proteomes" id="UP000324800"/>
    </source>
</evidence>
<dbReference type="Proteomes" id="UP000324800">
    <property type="component" value="Unassembled WGS sequence"/>
</dbReference>
<gene>
    <name evidence="3" type="ORF">EZS28_054785</name>
</gene>
<comment type="caution">
    <text evidence="3">The sequence shown here is derived from an EMBL/GenBank/DDBJ whole genome shotgun (WGS) entry which is preliminary data.</text>
</comment>
<evidence type="ECO:0000256" key="1">
    <source>
        <dbReference type="SAM" id="MobiDB-lite"/>
    </source>
</evidence>
<feature type="transmembrane region" description="Helical" evidence="2">
    <location>
        <begin position="129"/>
        <end position="150"/>
    </location>
</feature>
<feature type="non-terminal residue" evidence="3">
    <location>
        <position position="1"/>
    </location>
</feature>
<feature type="compositionally biased region" description="Basic and acidic residues" evidence="1">
    <location>
        <begin position="107"/>
        <end position="119"/>
    </location>
</feature>
<protein>
    <submittedName>
        <fullName evidence="3">Uncharacterized protein</fullName>
    </submittedName>
</protein>
<feature type="region of interest" description="Disordered" evidence="1">
    <location>
        <begin position="92"/>
        <end position="119"/>
    </location>
</feature>
<evidence type="ECO:0000256" key="2">
    <source>
        <dbReference type="SAM" id="Phobius"/>
    </source>
</evidence>
<organism evidence="3 4">
    <name type="scientific">Streblomastix strix</name>
    <dbReference type="NCBI Taxonomy" id="222440"/>
    <lineage>
        <taxon>Eukaryota</taxon>
        <taxon>Metamonada</taxon>
        <taxon>Preaxostyla</taxon>
        <taxon>Oxymonadida</taxon>
        <taxon>Streblomastigidae</taxon>
        <taxon>Streblomastix</taxon>
    </lineage>
</organism>
<dbReference type="EMBL" id="SNRW01045794">
    <property type="protein sequence ID" value="KAA6319672.1"/>
    <property type="molecule type" value="Genomic_DNA"/>
</dbReference>
<feature type="compositionally biased region" description="Acidic residues" evidence="1">
    <location>
        <begin position="92"/>
        <end position="104"/>
    </location>
</feature>
<reference evidence="3 4" key="1">
    <citation type="submission" date="2019-03" db="EMBL/GenBank/DDBJ databases">
        <title>Single cell metagenomics reveals metabolic interactions within the superorganism composed of flagellate Streblomastix strix and complex community of Bacteroidetes bacteria on its surface.</title>
        <authorList>
            <person name="Treitli S.C."/>
            <person name="Kolisko M."/>
            <person name="Husnik F."/>
            <person name="Keeling P."/>
            <person name="Hampl V."/>
        </authorList>
    </citation>
    <scope>NUCLEOTIDE SEQUENCE [LARGE SCALE GENOMIC DNA]</scope>
    <source>
        <strain evidence="3">ST1C</strain>
    </source>
</reference>
<accession>A0A5J4QDZ0</accession>
<evidence type="ECO:0000313" key="3">
    <source>
        <dbReference type="EMBL" id="KAA6319672.1"/>
    </source>
</evidence>
<keyword evidence="2" id="KW-1133">Transmembrane helix</keyword>
<keyword evidence="2" id="KW-0472">Membrane</keyword>
<name>A0A5J4QDZ0_9EUKA</name>
<dbReference type="AlphaFoldDB" id="A0A5J4QDZ0"/>